<sequence length="139" mass="15669">MLISSLLNNGREKKAKFYMDPVECGHILATFCLAAFWLMSSSTKLKVLIEGSSQDTDYTLAFLCLAQWVLNAYFAVHCLVGLRVRFERQIDLEVGISDIVLTEIEHLHILYTAACEHESQMHQSTQDNTEAEKGVPETS</sequence>
<proteinExistence type="predicted"/>
<name>A0A9P5P0Z5_GYMJU</name>
<keyword evidence="1" id="KW-1133">Transmembrane helix</keyword>
<gene>
    <name evidence="2" type="ORF">CPB84DRAFT_1957982</name>
</gene>
<keyword evidence="1" id="KW-0472">Membrane</keyword>
<evidence type="ECO:0000313" key="2">
    <source>
        <dbReference type="EMBL" id="KAF8911588.1"/>
    </source>
</evidence>
<organism evidence="2 3">
    <name type="scientific">Gymnopilus junonius</name>
    <name type="common">Spectacular rustgill mushroom</name>
    <name type="synonym">Gymnopilus spectabilis subsp. junonius</name>
    <dbReference type="NCBI Taxonomy" id="109634"/>
    <lineage>
        <taxon>Eukaryota</taxon>
        <taxon>Fungi</taxon>
        <taxon>Dikarya</taxon>
        <taxon>Basidiomycota</taxon>
        <taxon>Agaricomycotina</taxon>
        <taxon>Agaricomycetes</taxon>
        <taxon>Agaricomycetidae</taxon>
        <taxon>Agaricales</taxon>
        <taxon>Agaricineae</taxon>
        <taxon>Hymenogastraceae</taxon>
        <taxon>Gymnopilus</taxon>
    </lineage>
</organism>
<keyword evidence="1" id="KW-0812">Transmembrane</keyword>
<keyword evidence="3" id="KW-1185">Reference proteome</keyword>
<reference evidence="2" key="1">
    <citation type="submission" date="2020-11" db="EMBL/GenBank/DDBJ databases">
        <authorList>
            <consortium name="DOE Joint Genome Institute"/>
            <person name="Ahrendt S."/>
            <person name="Riley R."/>
            <person name="Andreopoulos W."/>
            <person name="LaButti K."/>
            <person name="Pangilinan J."/>
            <person name="Ruiz-duenas F.J."/>
            <person name="Barrasa J.M."/>
            <person name="Sanchez-Garcia M."/>
            <person name="Camarero S."/>
            <person name="Miyauchi S."/>
            <person name="Serrano A."/>
            <person name="Linde D."/>
            <person name="Babiker R."/>
            <person name="Drula E."/>
            <person name="Ayuso-Fernandez I."/>
            <person name="Pacheco R."/>
            <person name="Padilla G."/>
            <person name="Ferreira P."/>
            <person name="Barriuso J."/>
            <person name="Kellner H."/>
            <person name="Castanera R."/>
            <person name="Alfaro M."/>
            <person name="Ramirez L."/>
            <person name="Pisabarro A.G."/>
            <person name="Kuo A."/>
            <person name="Tritt A."/>
            <person name="Lipzen A."/>
            <person name="He G."/>
            <person name="Yan M."/>
            <person name="Ng V."/>
            <person name="Cullen D."/>
            <person name="Martin F."/>
            <person name="Rosso M.-N."/>
            <person name="Henrissat B."/>
            <person name="Hibbett D."/>
            <person name="Martinez A.T."/>
            <person name="Grigoriev I.V."/>
        </authorList>
    </citation>
    <scope>NUCLEOTIDE SEQUENCE</scope>
    <source>
        <strain evidence="2">AH 44721</strain>
    </source>
</reference>
<feature type="transmembrane region" description="Helical" evidence="1">
    <location>
        <begin position="60"/>
        <end position="82"/>
    </location>
</feature>
<evidence type="ECO:0000313" key="3">
    <source>
        <dbReference type="Proteomes" id="UP000724874"/>
    </source>
</evidence>
<protein>
    <submittedName>
        <fullName evidence="2">Uncharacterized protein</fullName>
    </submittedName>
</protein>
<comment type="caution">
    <text evidence="2">The sequence shown here is derived from an EMBL/GenBank/DDBJ whole genome shotgun (WGS) entry which is preliminary data.</text>
</comment>
<dbReference type="EMBL" id="JADNYJ010000004">
    <property type="protein sequence ID" value="KAF8911588.1"/>
    <property type="molecule type" value="Genomic_DNA"/>
</dbReference>
<evidence type="ECO:0000256" key="1">
    <source>
        <dbReference type="SAM" id="Phobius"/>
    </source>
</evidence>
<feature type="transmembrane region" description="Helical" evidence="1">
    <location>
        <begin position="21"/>
        <end position="40"/>
    </location>
</feature>
<accession>A0A9P5P0Z5</accession>
<dbReference type="Proteomes" id="UP000724874">
    <property type="component" value="Unassembled WGS sequence"/>
</dbReference>
<dbReference type="AlphaFoldDB" id="A0A9P5P0Z5"/>